<dbReference type="Gene3D" id="3.20.20.100">
    <property type="entry name" value="NADP-dependent oxidoreductase domain"/>
    <property type="match status" value="1"/>
</dbReference>
<dbReference type="CDD" id="cd19097">
    <property type="entry name" value="AKR_unchar"/>
    <property type="match status" value="1"/>
</dbReference>
<evidence type="ECO:0000259" key="1">
    <source>
        <dbReference type="Pfam" id="PF00248"/>
    </source>
</evidence>
<dbReference type="OrthoDB" id="9773828at2"/>
<name>A0A2I7SH36_9FLAO</name>
<dbReference type="SUPFAM" id="SSF51430">
    <property type="entry name" value="NAD(P)-linked oxidoreductase"/>
    <property type="match status" value="1"/>
</dbReference>
<organism evidence="2 3">
    <name type="scientific">Pseudotamlana carrageenivorans</name>
    <dbReference type="NCBI Taxonomy" id="2069432"/>
    <lineage>
        <taxon>Bacteria</taxon>
        <taxon>Pseudomonadati</taxon>
        <taxon>Bacteroidota</taxon>
        <taxon>Flavobacteriia</taxon>
        <taxon>Flavobacteriales</taxon>
        <taxon>Flavobacteriaceae</taxon>
        <taxon>Pseudotamlana</taxon>
    </lineage>
</organism>
<dbReference type="AlphaFoldDB" id="A0A2I7SH36"/>
<dbReference type="Pfam" id="PF00248">
    <property type="entry name" value="Aldo_ket_red"/>
    <property type="match status" value="1"/>
</dbReference>
<evidence type="ECO:0000313" key="3">
    <source>
        <dbReference type="Proteomes" id="UP000236592"/>
    </source>
</evidence>
<accession>A0A2I7SH36</accession>
<dbReference type="PANTHER" id="PTHR43312:SF1">
    <property type="entry name" value="NADP-DEPENDENT OXIDOREDUCTASE DOMAIN-CONTAINING PROTEIN"/>
    <property type="match status" value="1"/>
</dbReference>
<gene>
    <name evidence="2" type="ORF">C1A40_06885</name>
</gene>
<dbReference type="KEGG" id="taj:C1A40_06885"/>
<sequence length="220" mass="25880">MITKLAANTFVSKNQFLNHIKTNCKTLNVDHLYGYMFHNYHSFKEQEVLYPELLKARDKKIINKAGISLYTNEEIEDILINYSDFDFIQIPFNLFDNASKRKELLEYAKSKNIEVHTRSVFLQGLFFMQSKLLPEKLKSLKPYLEKLDVIKGRYNLTIETLALQYVLQKEYIEHVLIGVETSEQLMNNINITLKKQKVPHDIIDSFDISEIELLNPSNWN</sequence>
<dbReference type="PANTHER" id="PTHR43312">
    <property type="entry name" value="D-THREO-ALDOSE 1-DEHYDROGENASE"/>
    <property type="match status" value="1"/>
</dbReference>
<dbReference type="InterPro" id="IPR036812">
    <property type="entry name" value="NAD(P)_OxRdtase_dom_sf"/>
</dbReference>
<evidence type="ECO:0000313" key="2">
    <source>
        <dbReference type="EMBL" id="AUS05212.1"/>
    </source>
</evidence>
<dbReference type="EMBL" id="CP025938">
    <property type="protein sequence ID" value="AUS05212.1"/>
    <property type="molecule type" value="Genomic_DNA"/>
</dbReference>
<dbReference type="Proteomes" id="UP000236592">
    <property type="component" value="Chromosome"/>
</dbReference>
<dbReference type="InterPro" id="IPR023210">
    <property type="entry name" value="NADP_OxRdtase_dom"/>
</dbReference>
<feature type="domain" description="NADP-dependent oxidoreductase" evidence="1">
    <location>
        <begin position="7"/>
        <end position="196"/>
    </location>
</feature>
<proteinExistence type="predicted"/>
<keyword evidence="3" id="KW-1185">Reference proteome</keyword>
<reference evidence="3" key="1">
    <citation type="submission" date="2018-01" db="EMBL/GenBank/DDBJ databases">
        <title>Complete genome of Tamlana sp. UJ94.</title>
        <authorList>
            <person name="Jung J."/>
            <person name="Chung D."/>
            <person name="Bae S.S."/>
            <person name="Baek K."/>
        </authorList>
    </citation>
    <scope>NUCLEOTIDE SEQUENCE [LARGE SCALE GENOMIC DNA]</scope>
    <source>
        <strain evidence="3">UJ94</strain>
    </source>
</reference>
<dbReference type="InterPro" id="IPR053135">
    <property type="entry name" value="AKR2_Oxidoreductase"/>
</dbReference>
<protein>
    <recommendedName>
        <fullName evidence="1">NADP-dependent oxidoreductase domain-containing protein</fullName>
    </recommendedName>
</protein>